<organism evidence="2 3">
    <name type="scientific">Sphingobium agri</name>
    <dbReference type="NCBI Taxonomy" id="2933566"/>
    <lineage>
        <taxon>Bacteria</taxon>
        <taxon>Pseudomonadati</taxon>
        <taxon>Pseudomonadota</taxon>
        <taxon>Alphaproteobacteria</taxon>
        <taxon>Sphingomonadales</taxon>
        <taxon>Sphingomonadaceae</taxon>
        <taxon>Sphingobium</taxon>
    </lineage>
</organism>
<name>A0ABT0E0X0_9SPHN</name>
<dbReference type="InterPro" id="IPR004360">
    <property type="entry name" value="Glyas_Fos-R_dOase_dom"/>
</dbReference>
<dbReference type="Pfam" id="PF00903">
    <property type="entry name" value="Glyoxalase"/>
    <property type="match status" value="1"/>
</dbReference>
<sequence>MELPFGAEQDIDFMFLKLVVHDIGKSEAFYKSVFGLVEMNRMDAKITGRDVVEIVYQPTYKGGPLFILASFPEDVQPANNESIIGFASGDLSACLQRVEKAGGTVVEDREVPGFGRHAFVKDPEGHLLQISQRQG</sequence>
<evidence type="ECO:0000259" key="1">
    <source>
        <dbReference type="PROSITE" id="PS51819"/>
    </source>
</evidence>
<gene>
    <name evidence="2" type="ORF">MU848_15455</name>
</gene>
<dbReference type="Proteomes" id="UP001203512">
    <property type="component" value="Unassembled WGS sequence"/>
</dbReference>
<dbReference type="Gene3D" id="3.10.180.10">
    <property type="entry name" value="2,3-Dihydroxybiphenyl 1,2-Dioxygenase, domain 1"/>
    <property type="match status" value="1"/>
</dbReference>
<dbReference type="InterPro" id="IPR029068">
    <property type="entry name" value="Glyas_Bleomycin-R_OHBP_Dase"/>
</dbReference>
<comment type="caution">
    <text evidence="2">The sequence shown here is derived from an EMBL/GenBank/DDBJ whole genome shotgun (WGS) entry which is preliminary data.</text>
</comment>
<accession>A0ABT0E0X0</accession>
<dbReference type="PROSITE" id="PS51819">
    <property type="entry name" value="VOC"/>
    <property type="match status" value="1"/>
</dbReference>
<dbReference type="EMBL" id="JALKHS010000017">
    <property type="protein sequence ID" value="MCK0532985.1"/>
    <property type="molecule type" value="Genomic_DNA"/>
</dbReference>
<dbReference type="PANTHER" id="PTHR33993:SF14">
    <property type="entry name" value="GB|AAF24581.1"/>
    <property type="match status" value="1"/>
</dbReference>
<proteinExistence type="predicted"/>
<dbReference type="InterPro" id="IPR052164">
    <property type="entry name" value="Anthracycline_SecMetBiosynth"/>
</dbReference>
<evidence type="ECO:0000313" key="3">
    <source>
        <dbReference type="Proteomes" id="UP001203512"/>
    </source>
</evidence>
<protein>
    <submittedName>
        <fullName evidence="2">VOC family protein</fullName>
    </submittedName>
</protein>
<dbReference type="InterPro" id="IPR037523">
    <property type="entry name" value="VOC_core"/>
</dbReference>
<dbReference type="SUPFAM" id="SSF54593">
    <property type="entry name" value="Glyoxalase/Bleomycin resistance protein/Dihydroxybiphenyl dioxygenase"/>
    <property type="match status" value="1"/>
</dbReference>
<keyword evidence="3" id="KW-1185">Reference proteome</keyword>
<dbReference type="RefSeq" id="WP_247234004.1">
    <property type="nucleotide sequence ID" value="NZ_JALKHS010000017.1"/>
</dbReference>
<feature type="domain" description="VOC" evidence="1">
    <location>
        <begin position="12"/>
        <end position="133"/>
    </location>
</feature>
<reference evidence="2 3" key="1">
    <citation type="submission" date="2022-04" db="EMBL/GenBank/DDBJ databases">
        <authorList>
            <person name="Huq M.A."/>
        </authorList>
    </citation>
    <scope>NUCLEOTIDE SEQUENCE [LARGE SCALE GENOMIC DNA]</scope>
    <source>
        <strain evidence="2 3">MAH-33</strain>
    </source>
</reference>
<dbReference type="PANTHER" id="PTHR33993">
    <property type="entry name" value="GLYOXALASE-RELATED"/>
    <property type="match status" value="1"/>
</dbReference>
<evidence type="ECO:0000313" key="2">
    <source>
        <dbReference type="EMBL" id="MCK0532985.1"/>
    </source>
</evidence>